<protein>
    <submittedName>
        <fullName evidence="2">DUF11 domain-containing protein</fullName>
    </submittedName>
</protein>
<dbReference type="Gene3D" id="2.60.40.10">
    <property type="entry name" value="Immunoglobulins"/>
    <property type="match status" value="1"/>
</dbReference>
<organism evidence="2 3">
    <name type="scientific">Methanolobus zinderi</name>
    <dbReference type="NCBI Taxonomy" id="536044"/>
    <lineage>
        <taxon>Archaea</taxon>
        <taxon>Methanobacteriati</taxon>
        <taxon>Methanobacteriota</taxon>
        <taxon>Stenosarchaea group</taxon>
        <taxon>Methanomicrobia</taxon>
        <taxon>Methanosarcinales</taxon>
        <taxon>Methanosarcinaceae</taxon>
        <taxon>Methanolobus</taxon>
    </lineage>
</organism>
<keyword evidence="3" id="KW-1185">Reference proteome</keyword>
<evidence type="ECO:0000256" key="1">
    <source>
        <dbReference type="SAM" id="Phobius"/>
    </source>
</evidence>
<keyword evidence="1" id="KW-0472">Membrane</keyword>
<dbReference type="InterPro" id="IPR013783">
    <property type="entry name" value="Ig-like_fold"/>
</dbReference>
<dbReference type="GeneID" id="55822568"/>
<keyword evidence="1" id="KW-1133">Transmembrane helix</keyword>
<dbReference type="Pfam" id="PF05753">
    <property type="entry name" value="TRAP_beta"/>
    <property type="match status" value="1"/>
</dbReference>
<gene>
    <name evidence="2" type="ORF">HWN40_12795</name>
</gene>
<dbReference type="PANTHER" id="PTHR12861">
    <property type="entry name" value="TRANSLOCON-ASSOCIATED PROTEIN, BETA SUBUNIT PRECURSOR TRAP-BETA SIGNAL SEQUENCE RECEPTOR BETA SUBUNIT"/>
    <property type="match status" value="1"/>
</dbReference>
<dbReference type="EMBL" id="CP058215">
    <property type="protein sequence ID" value="QLC51037.1"/>
    <property type="molecule type" value="Genomic_DNA"/>
</dbReference>
<dbReference type="AlphaFoldDB" id="A0A7D5EA77"/>
<dbReference type="PANTHER" id="PTHR12861:SF3">
    <property type="entry name" value="TRANSLOCON-ASSOCIATED PROTEIN SUBUNIT BETA"/>
    <property type="match status" value="1"/>
</dbReference>
<evidence type="ECO:0000313" key="3">
    <source>
        <dbReference type="Proteomes" id="UP000509594"/>
    </source>
</evidence>
<dbReference type="RefSeq" id="WP_176966092.1">
    <property type="nucleotide sequence ID" value="NZ_CP058215.1"/>
</dbReference>
<evidence type="ECO:0000313" key="2">
    <source>
        <dbReference type="EMBL" id="QLC51037.1"/>
    </source>
</evidence>
<accession>A0A7D5EA77</accession>
<reference evidence="2 3" key="1">
    <citation type="submission" date="2020-06" db="EMBL/GenBank/DDBJ databases">
        <title>Methanolobus halotolerans sp. nov., isolated from a saline lake Tus in Siberia.</title>
        <authorList>
            <person name="Shen Y."/>
            <person name="Chen S.-C."/>
            <person name="Lai M.-C."/>
            <person name="Huang H.-H."/>
            <person name="Chiu H.-H."/>
            <person name="Tang S.-L."/>
            <person name="Rogozin D.Y."/>
            <person name="Degermendzhy A.G."/>
        </authorList>
    </citation>
    <scope>NUCLEOTIDE SEQUENCE [LARGE SCALE GENOMIC DNA]</scope>
    <source>
        <strain evidence="2 3">DSM 21339</strain>
    </source>
</reference>
<name>A0A7D5EA77_9EURY</name>
<dbReference type="OrthoDB" id="125050at2157"/>
<feature type="transmembrane region" description="Helical" evidence="1">
    <location>
        <begin position="580"/>
        <end position="603"/>
    </location>
</feature>
<dbReference type="Proteomes" id="UP000509594">
    <property type="component" value="Chromosome"/>
</dbReference>
<keyword evidence="1" id="KW-0812">Transmembrane</keyword>
<dbReference type="KEGG" id="mzi:HWN40_12795"/>
<sequence>MAARKLAILTFILLIFTSSAHAYDFRDENIWIFKGMYELGPGERAELNEFTVKAHTVDTDSNSATLLLYINRDFAESYYVDTGANSEQIYNGELKIDVLDISNGIVSLEVHRQKYERVWITNLAKTSLGIGNSIQDGDYTVKLQDITEEGAKIEVRGDGVTDEEIYSSGNHRKFSDEFMVHVIYVNKRTQEVSMETLRPGKPKIKIDTVTDKDSYESGETIDYQFMVTNNGTLPLHGLIVSTGSNEADVSEPEMQHSELEPTKIKKFIIPISAPVTPVAKTVKIESEVIGYDYKGNPYSGSGQTEVLIEPYISVEKSVEIVEKPDSSVQSGTEEYFRISISVENTADFPTAVTVSDVLDPSLIPYDLKNTEWTLMVEANSAKEIEYLAKPTFPGKYTFEQAVVQWKDGGKAYTVKSGPVEGEYLIHGSRVVVEKYVSPNYALPGKEVEVTVNIINSGSRKVEVRLSDSVPGQFTMVSGSNTWEGSLDAGESEEIKYVLVTEATGKLDLGAARVDYTDEQDQSGSSSSEKTVLYVDDMTESIVPEETAETVQEYGEDTEIHNDANPADANPEVGRVEAAGFMVSSFITLFCILAIIPAIAYLYINRVYK</sequence>
<proteinExistence type="predicted"/>